<name>A0A1H6CQ02_9ACTN</name>
<reference evidence="1 2" key="1">
    <citation type="submission" date="2016-10" db="EMBL/GenBank/DDBJ databases">
        <authorList>
            <person name="de Groot N.N."/>
        </authorList>
    </citation>
    <scope>NUCLEOTIDE SEQUENCE [LARGE SCALE GENOMIC DNA]</scope>
    <source>
        <strain evidence="1 2">CGMCC 4.7037</strain>
    </source>
</reference>
<dbReference type="AlphaFoldDB" id="A0A1H6CQ02"/>
<protein>
    <submittedName>
        <fullName evidence="1">Uncharacterized protein</fullName>
    </submittedName>
</protein>
<dbReference type="Proteomes" id="UP000236732">
    <property type="component" value="Unassembled WGS sequence"/>
</dbReference>
<evidence type="ECO:0000313" key="2">
    <source>
        <dbReference type="Proteomes" id="UP000236732"/>
    </source>
</evidence>
<organism evidence="1 2">
    <name type="scientific">Nonomuraea solani</name>
    <dbReference type="NCBI Taxonomy" id="1144553"/>
    <lineage>
        <taxon>Bacteria</taxon>
        <taxon>Bacillati</taxon>
        <taxon>Actinomycetota</taxon>
        <taxon>Actinomycetes</taxon>
        <taxon>Streptosporangiales</taxon>
        <taxon>Streptosporangiaceae</taxon>
        <taxon>Nonomuraea</taxon>
    </lineage>
</organism>
<accession>A0A1H6CQ02</accession>
<proteinExistence type="predicted"/>
<sequence length="71" mass="8321">MYSQGTKGLSRIKSRIRELIALADREICMEPDEFAYRIGWTVARTGFGSRCYRDPRFDQLKLPHRVIEEVS</sequence>
<keyword evidence="2" id="KW-1185">Reference proteome</keyword>
<gene>
    <name evidence="1" type="ORF">SAMN05444920_104216</name>
</gene>
<evidence type="ECO:0000313" key="1">
    <source>
        <dbReference type="EMBL" id="SEG74847.1"/>
    </source>
</evidence>
<dbReference type="EMBL" id="FNVT01000004">
    <property type="protein sequence ID" value="SEG74847.1"/>
    <property type="molecule type" value="Genomic_DNA"/>
</dbReference>